<dbReference type="EMBL" id="JASNQZ010000001">
    <property type="protein sequence ID" value="KAL0961441.1"/>
    <property type="molecule type" value="Genomic_DNA"/>
</dbReference>
<dbReference type="Proteomes" id="UP001556367">
    <property type="component" value="Unassembled WGS sequence"/>
</dbReference>
<proteinExistence type="predicted"/>
<keyword evidence="2" id="KW-1185">Reference proteome</keyword>
<gene>
    <name evidence="1" type="ORF">HGRIS_006386</name>
</gene>
<dbReference type="PANTHER" id="PTHR33119:SF1">
    <property type="entry name" value="FE2OG DIOXYGENASE DOMAIN-CONTAINING PROTEIN"/>
    <property type="match status" value="1"/>
</dbReference>
<protein>
    <submittedName>
        <fullName evidence="1">Uncharacterized protein</fullName>
    </submittedName>
</protein>
<reference evidence="2" key="1">
    <citation type="submission" date="2024-06" db="EMBL/GenBank/DDBJ databases">
        <title>Multi-omics analyses provide insights into the biosynthesis of the anticancer antibiotic pleurotin in Hohenbuehelia grisea.</title>
        <authorList>
            <person name="Weaver J.A."/>
            <person name="Alberti F."/>
        </authorList>
    </citation>
    <scope>NUCLEOTIDE SEQUENCE [LARGE SCALE GENOMIC DNA]</scope>
    <source>
        <strain evidence="2">T-177</strain>
    </source>
</reference>
<name>A0ABR3K061_9AGAR</name>
<dbReference type="InterPro" id="IPR025340">
    <property type="entry name" value="DUF4246"/>
</dbReference>
<evidence type="ECO:0000313" key="1">
    <source>
        <dbReference type="EMBL" id="KAL0961441.1"/>
    </source>
</evidence>
<comment type="caution">
    <text evidence="1">The sequence shown here is derived from an EMBL/GenBank/DDBJ whole genome shotgun (WGS) entry which is preliminary data.</text>
</comment>
<dbReference type="PANTHER" id="PTHR33119">
    <property type="entry name" value="IFI3P"/>
    <property type="match status" value="1"/>
</dbReference>
<sequence length="224" mass="25429">MRRARDEEADYPMSIGLNRESYVAHVRPDQSEDDDNNNIYVDDYPSSDAEEYDNAFVPLGTVPTTHVSCKTGHGTGRIISIPNWIQHKVLGITNTKTTGTTPAQRKILCFFLVDDSNPEQDDIDYPGMTYTGLKDQVVLTTSDIPPQYCGTNVPTLHAILPRICQQITGKVLPPELVDLIINSRDLGLTREMAERHRRAFMEDRKIKVSEENEMWESEYSLCEH</sequence>
<evidence type="ECO:0000313" key="2">
    <source>
        <dbReference type="Proteomes" id="UP001556367"/>
    </source>
</evidence>
<accession>A0ABR3K061</accession>
<organism evidence="1 2">
    <name type="scientific">Hohenbuehelia grisea</name>
    <dbReference type="NCBI Taxonomy" id="104357"/>
    <lineage>
        <taxon>Eukaryota</taxon>
        <taxon>Fungi</taxon>
        <taxon>Dikarya</taxon>
        <taxon>Basidiomycota</taxon>
        <taxon>Agaricomycotina</taxon>
        <taxon>Agaricomycetes</taxon>
        <taxon>Agaricomycetidae</taxon>
        <taxon>Agaricales</taxon>
        <taxon>Pleurotineae</taxon>
        <taxon>Pleurotaceae</taxon>
        <taxon>Hohenbuehelia</taxon>
    </lineage>
</organism>